<dbReference type="AlphaFoldDB" id="A0A1E5UL28"/>
<keyword evidence="2" id="KW-0732">Signal</keyword>
<evidence type="ECO:0000256" key="1">
    <source>
        <dbReference type="SAM" id="MobiDB-lite"/>
    </source>
</evidence>
<gene>
    <name evidence="3" type="ORF">BAE44_0025411</name>
</gene>
<organism evidence="3 4">
    <name type="scientific">Dichanthelium oligosanthes</name>
    <dbReference type="NCBI Taxonomy" id="888268"/>
    <lineage>
        <taxon>Eukaryota</taxon>
        <taxon>Viridiplantae</taxon>
        <taxon>Streptophyta</taxon>
        <taxon>Embryophyta</taxon>
        <taxon>Tracheophyta</taxon>
        <taxon>Spermatophyta</taxon>
        <taxon>Magnoliopsida</taxon>
        <taxon>Liliopsida</taxon>
        <taxon>Poales</taxon>
        <taxon>Poaceae</taxon>
        <taxon>PACMAD clade</taxon>
        <taxon>Panicoideae</taxon>
        <taxon>Panicodae</taxon>
        <taxon>Paniceae</taxon>
        <taxon>Dichantheliinae</taxon>
        <taxon>Dichanthelium</taxon>
    </lineage>
</organism>
<feature type="chain" id="PRO_5009187102" evidence="2">
    <location>
        <begin position="24"/>
        <end position="135"/>
    </location>
</feature>
<feature type="compositionally biased region" description="Basic and acidic residues" evidence="1">
    <location>
        <begin position="104"/>
        <end position="115"/>
    </location>
</feature>
<name>A0A1E5UL28_9POAL</name>
<comment type="caution">
    <text evidence="3">The sequence shown here is derived from an EMBL/GenBank/DDBJ whole genome shotgun (WGS) entry which is preliminary data.</text>
</comment>
<protein>
    <submittedName>
        <fullName evidence="3">Uncharacterized protein</fullName>
    </submittedName>
</protein>
<dbReference type="STRING" id="888268.A0A1E5UL28"/>
<reference evidence="3 4" key="1">
    <citation type="submission" date="2016-09" db="EMBL/GenBank/DDBJ databases">
        <title>The draft genome of Dichanthelium oligosanthes: A C3 panicoid grass species.</title>
        <authorList>
            <person name="Studer A.J."/>
            <person name="Schnable J.C."/>
            <person name="Brutnell T.P."/>
        </authorList>
    </citation>
    <scope>NUCLEOTIDE SEQUENCE [LARGE SCALE GENOMIC DNA]</scope>
    <source>
        <strain evidence="4">cv. Kellogg 1175</strain>
        <tissue evidence="3">Leaf</tissue>
    </source>
</reference>
<dbReference type="EMBL" id="LWDX02072921">
    <property type="protein sequence ID" value="OEL13573.1"/>
    <property type="molecule type" value="Genomic_DNA"/>
</dbReference>
<evidence type="ECO:0000313" key="4">
    <source>
        <dbReference type="Proteomes" id="UP000095767"/>
    </source>
</evidence>
<feature type="signal peptide" evidence="2">
    <location>
        <begin position="1"/>
        <end position="23"/>
    </location>
</feature>
<evidence type="ECO:0000313" key="3">
    <source>
        <dbReference type="EMBL" id="OEL13573.1"/>
    </source>
</evidence>
<sequence length="135" mass="14437">MAATIVAVVASALLFLLSPPAAPGGGGGEGPPREPVELAIGIAGHERWLDALRAWAKLACFRLRPAEPRYDVLRSPASVKMAAKESLEMGKETVKQSAESAARATEEALERTAEKVKRKVSFSRSPSSRRRDGDL</sequence>
<keyword evidence="4" id="KW-1185">Reference proteome</keyword>
<accession>A0A1E5UL28</accession>
<dbReference type="PANTHER" id="PTHR35463">
    <property type="entry name" value="TRANSMEMBRANE PROTEIN"/>
    <property type="match status" value="1"/>
</dbReference>
<proteinExistence type="predicted"/>
<evidence type="ECO:0000256" key="2">
    <source>
        <dbReference type="SAM" id="SignalP"/>
    </source>
</evidence>
<dbReference type="Proteomes" id="UP000095767">
    <property type="component" value="Unassembled WGS sequence"/>
</dbReference>
<dbReference type="PANTHER" id="PTHR35463:SF13">
    <property type="match status" value="1"/>
</dbReference>
<dbReference type="OrthoDB" id="690661at2759"/>
<feature type="region of interest" description="Disordered" evidence="1">
    <location>
        <begin position="89"/>
        <end position="135"/>
    </location>
</feature>